<evidence type="ECO:0000313" key="2">
    <source>
        <dbReference type="Proteomes" id="UP001060085"/>
    </source>
</evidence>
<dbReference type="EMBL" id="CM044704">
    <property type="protein sequence ID" value="KAI5666868.1"/>
    <property type="molecule type" value="Genomic_DNA"/>
</dbReference>
<sequence length="127" mass="14618">MEERGKIISNPPKYFKYNGVGHYASSCLTKRALIFREDLNGWIEKEEDESGKCVEGKKNGEDDEHDANKKADFEIFPQKRKSKLDDRGDGPFQILEKINDDAYKVDLSGHYNPDILEATESVKLQHR</sequence>
<protein>
    <submittedName>
        <fullName evidence="1">Uncharacterized protein</fullName>
    </submittedName>
</protein>
<name>A0ACC0B2K6_CATRO</name>
<comment type="caution">
    <text evidence="1">The sequence shown here is derived from an EMBL/GenBank/DDBJ whole genome shotgun (WGS) entry which is preliminary data.</text>
</comment>
<keyword evidence="2" id="KW-1185">Reference proteome</keyword>
<accession>A0ACC0B2K6</accession>
<evidence type="ECO:0000313" key="1">
    <source>
        <dbReference type="EMBL" id="KAI5666868.1"/>
    </source>
</evidence>
<reference evidence="2" key="1">
    <citation type="journal article" date="2023" name="Nat. Plants">
        <title>Single-cell RNA sequencing provides a high-resolution roadmap for understanding the multicellular compartmentation of specialized metabolism.</title>
        <authorList>
            <person name="Sun S."/>
            <person name="Shen X."/>
            <person name="Li Y."/>
            <person name="Li Y."/>
            <person name="Wang S."/>
            <person name="Li R."/>
            <person name="Zhang H."/>
            <person name="Shen G."/>
            <person name="Guo B."/>
            <person name="Wei J."/>
            <person name="Xu J."/>
            <person name="St-Pierre B."/>
            <person name="Chen S."/>
            <person name="Sun C."/>
        </authorList>
    </citation>
    <scope>NUCLEOTIDE SEQUENCE [LARGE SCALE GENOMIC DNA]</scope>
</reference>
<organism evidence="1 2">
    <name type="scientific">Catharanthus roseus</name>
    <name type="common">Madagascar periwinkle</name>
    <name type="synonym">Vinca rosea</name>
    <dbReference type="NCBI Taxonomy" id="4058"/>
    <lineage>
        <taxon>Eukaryota</taxon>
        <taxon>Viridiplantae</taxon>
        <taxon>Streptophyta</taxon>
        <taxon>Embryophyta</taxon>
        <taxon>Tracheophyta</taxon>
        <taxon>Spermatophyta</taxon>
        <taxon>Magnoliopsida</taxon>
        <taxon>eudicotyledons</taxon>
        <taxon>Gunneridae</taxon>
        <taxon>Pentapetalae</taxon>
        <taxon>asterids</taxon>
        <taxon>lamiids</taxon>
        <taxon>Gentianales</taxon>
        <taxon>Apocynaceae</taxon>
        <taxon>Rauvolfioideae</taxon>
        <taxon>Vinceae</taxon>
        <taxon>Catharanthinae</taxon>
        <taxon>Catharanthus</taxon>
    </lineage>
</organism>
<proteinExistence type="predicted"/>
<dbReference type="Proteomes" id="UP001060085">
    <property type="component" value="Linkage Group LG04"/>
</dbReference>
<gene>
    <name evidence="1" type="ORF">M9H77_16721</name>
</gene>